<proteinExistence type="predicted"/>
<evidence type="ECO:0000313" key="2">
    <source>
        <dbReference type="EMBL" id="EKC99304.1"/>
    </source>
</evidence>
<feature type="compositionally biased region" description="Basic and acidic residues" evidence="1">
    <location>
        <begin position="166"/>
        <end position="178"/>
    </location>
</feature>
<feature type="region of interest" description="Disordered" evidence="1">
    <location>
        <begin position="125"/>
        <end position="152"/>
    </location>
</feature>
<comment type="caution">
    <text evidence="2">The sequence shown here is derived from an EMBL/GenBank/DDBJ whole genome shotgun (WGS) entry which is preliminary data.</text>
</comment>
<accession>K1V5N7</accession>
<dbReference type="EMBL" id="AMBO01000372">
    <property type="protein sequence ID" value="EKC99304.1"/>
    <property type="molecule type" value="Genomic_DNA"/>
</dbReference>
<dbReference type="Proteomes" id="UP000006757">
    <property type="component" value="Unassembled WGS sequence"/>
</dbReference>
<organism evidence="2 3">
    <name type="scientific">Trichosporon asahii var. asahii (strain CBS 8904)</name>
    <name type="common">Yeast</name>
    <dbReference type="NCBI Taxonomy" id="1220162"/>
    <lineage>
        <taxon>Eukaryota</taxon>
        <taxon>Fungi</taxon>
        <taxon>Dikarya</taxon>
        <taxon>Basidiomycota</taxon>
        <taxon>Agaricomycotina</taxon>
        <taxon>Tremellomycetes</taxon>
        <taxon>Trichosporonales</taxon>
        <taxon>Trichosporonaceae</taxon>
        <taxon>Trichosporon</taxon>
    </lineage>
</organism>
<reference evidence="2 3" key="1">
    <citation type="journal article" date="2012" name="Eukaryot. Cell">
        <title>Genome sequence of the Trichosporon asahii environmental strain CBS 8904.</title>
        <authorList>
            <person name="Yang R.Y."/>
            <person name="Li H.T."/>
            <person name="Zhu H."/>
            <person name="Zhou G.P."/>
            <person name="Wang M."/>
            <person name="Wang L."/>
        </authorList>
    </citation>
    <scope>NUCLEOTIDE SEQUENCE [LARGE SCALE GENOMIC DNA]</scope>
    <source>
        <strain evidence="2 3">CBS 8904</strain>
    </source>
</reference>
<keyword evidence="3" id="KW-1185">Reference proteome</keyword>
<feature type="region of interest" description="Disordered" evidence="1">
    <location>
        <begin position="166"/>
        <end position="188"/>
    </location>
</feature>
<sequence length="188" mass="20028">MSRTGRMVDNGKGWSARGCNDTVILLAHASLVRQRALRVGLAKLDGPDIDEEGEEDDWPVTGAALEPDDEAFIARLVQSGAIASGRASASSAAQGMQREQMRHPVLLLHRLCHMTKVCRGGSTAPVAYQQGQGNRSVAGRKEGRTPTGLSGTGSVLVLLSAKELRRAASQRTEGRRSETQVPMGRLTG</sequence>
<dbReference type="HOGENOM" id="CLU_1483021_0_0_1"/>
<protein>
    <submittedName>
        <fullName evidence="2">Uncharacterized protein</fullName>
    </submittedName>
</protein>
<dbReference type="AlphaFoldDB" id="K1V5N7"/>
<name>K1V5N7_TRIAC</name>
<gene>
    <name evidence="2" type="ORF">A1Q2_06241</name>
</gene>
<dbReference type="InParanoid" id="K1V5N7"/>
<evidence type="ECO:0000256" key="1">
    <source>
        <dbReference type="SAM" id="MobiDB-lite"/>
    </source>
</evidence>
<evidence type="ECO:0000313" key="3">
    <source>
        <dbReference type="Proteomes" id="UP000006757"/>
    </source>
</evidence>